<sequence>MKVTEITSSKRYFKNQYNVISKLEFENGWYYLTIGCNKDPRVSQSKDIESRLRILSTNGYKEME</sequence>
<accession>A0A943DU99</accession>
<dbReference type="RefSeq" id="WP_195741090.1">
    <property type="nucleotide sequence ID" value="NZ_JADMRY010000017.1"/>
</dbReference>
<comment type="caution">
    <text evidence="1">The sequence shown here is derived from an EMBL/GenBank/DDBJ whole genome shotgun (WGS) entry which is preliminary data.</text>
</comment>
<evidence type="ECO:0000313" key="2">
    <source>
        <dbReference type="Proteomes" id="UP000782901"/>
    </source>
</evidence>
<organism evidence="1 2">
    <name type="scientific">Bacteroides thetaiotaomicron</name>
    <dbReference type="NCBI Taxonomy" id="818"/>
    <lineage>
        <taxon>Bacteria</taxon>
        <taxon>Pseudomonadati</taxon>
        <taxon>Bacteroidota</taxon>
        <taxon>Bacteroidia</taxon>
        <taxon>Bacteroidales</taxon>
        <taxon>Bacteroidaceae</taxon>
        <taxon>Bacteroides</taxon>
    </lineage>
</organism>
<evidence type="ECO:0000313" key="1">
    <source>
        <dbReference type="EMBL" id="MBS5410734.1"/>
    </source>
</evidence>
<gene>
    <name evidence="1" type="ORF">KHY35_08470</name>
</gene>
<protein>
    <submittedName>
        <fullName evidence="1">Uncharacterized protein</fullName>
    </submittedName>
</protein>
<dbReference type="AlphaFoldDB" id="A0A943DU99"/>
<dbReference type="Proteomes" id="UP000782901">
    <property type="component" value="Unassembled WGS sequence"/>
</dbReference>
<name>A0A943DU99_BACT4</name>
<reference evidence="1" key="1">
    <citation type="submission" date="2021-02" db="EMBL/GenBank/DDBJ databases">
        <title>Infant gut strain persistence is associated with maternal origin, phylogeny, and functional potential including surface adhesion and iron acquisition.</title>
        <authorList>
            <person name="Lou Y.C."/>
        </authorList>
    </citation>
    <scope>NUCLEOTIDE SEQUENCE</scope>
    <source>
        <strain evidence="1">L3_082_243G1_dasL3_082_243G1_maxbin2.maxbin.015s ta_sub</strain>
    </source>
</reference>
<dbReference type="EMBL" id="JAGZEE010000010">
    <property type="protein sequence ID" value="MBS5410734.1"/>
    <property type="molecule type" value="Genomic_DNA"/>
</dbReference>
<proteinExistence type="predicted"/>